<evidence type="ECO:0000313" key="6">
    <source>
        <dbReference type="EMBL" id="CAF1603642.1"/>
    </source>
</evidence>
<dbReference type="SUPFAM" id="SSF57567">
    <property type="entry name" value="Serine protease inhibitors"/>
    <property type="match status" value="1"/>
</dbReference>
<reference evidence="5" key="1">
    <citation type="submission" date="2021-02" db="EMBL/GenBank/DDBJ databases">
        <authorList>
            <person name="Nowell W R."/>
        </authorList>
    </citation>
    <scope>NUCLEOTIDE SEQUENCE</scope>
</reference>
<dbReference type="PANTHER" id="PTHR23259">
    <property type="entry name" value="RIDDLE"/>
    <property type="match status" value="1"/>
</dbReference>
<keyword evidence="7" id="KW-1185">Reference proteome</keyword>
<keyword evidence="3" id="KW-0732">Signal</keyword>
<dbReference type="InterPro" id="IPR002919">
    <property type="entry name" value="TIL_dom"/>
</dbReference>
<dbReference type="InterPro" id="IPR036084">
    <property type="entry name" value="Ser_inhib-like_sf"/>
</dbReference>
<dbReference type="GO" id="GO:0030414">
    <property type="term" value="F:peptidase inhibitor activity"/>
    <property type="evidence" value="ECO:0007669"/>
    <property type="project" value="UniProtKB-KW"/>
</dbReference>
<keyword evidence="2" id="KW-1015">Disulfide bond</keyword>
<feature type="domain" description="TIL" evidence="4">
    <location>
        <begin position="34"/>
        <end position="93"/>
    </location>
</feature>
<gene>
    <name evidence="5" type="ORF">BJG266_LOCUS8448</name>
    <name evidence="6" type="ORF">QVE165_LOCUS52990</name>
</gene>
<evidence type="ECO:0000256" key="3">
    <source>
        <dbReference type="SAM" id="SignalP"/>
    </source>
</evidence>
<dbReference type="PANTHER" id="PTHR23259:SF70">
    <property type="entry name" value="ACCESSORY GLAND PROTEIN ACP62F-RELATED"/>
    <property type="match status" value="1"/>
</dbReference>
<dbReference type="Proteomes" id="UP000663832">
    <property type="component" value="Unassembled WGS sequence"/>
</dbReference>
<dbReference type="Pfam" id="PF01826">
    <property type="entry name" value="TIL"/>
    <property type="match status" value="1"/>
</dbReference>
<accession>A0A813X2N8</accession>
<evidence type="ECO:0000313" key="7">
    <source>
        <dbReference type="Proteomes" id="UP000663832"/>
    </source>
</evidence>
<evidence type="ECO:0000259" key="4">
    <source>
        <dbReference type="Pfam" id="PF01826"/>
    </source>
</evidence>
<dbReference type="CDD" id="cd19941">
    <property type="entry name" value="TIL"/>
    <property type="match status" value="1"/>
</dbReference>
<evidence type="ECO:0000256" key="2">
    <source>
        <dbReference type="ARBA" id="ARBA00023157"/>
    </source>
</evidence>
<dbReference type="EMBL" id="CAJNOI010000026">
    <property type="protein sequence ID" value="CAF0862355.1"/>
    <property type="molecule type" value="Genomic_DNA"/>
</dbReference>
<dbReference type="AlphaFoldDB" id="A0A813X2N8"/>
<feature type="signal peptide" evidence="3">
    <location>
        <begin position="1"/>
        <end position="24"/>
    </location>
</feature>
<name>A0A813X2N8_9BILA</name>
<organism evidence="5 8">
    <name type="scientific">Adineta steineri</name>
    <dbReference type="NCBI Taxonomy" id="433720"/>
    <lineage>
        <taxon>Eukaryota</taxon>
        <taxon>Metazoa</taxon>
        <taxon>Spiralia</taxon>
        <taxon>Gnathifera</taxon>
        <taxon>Rotifera</taxon>
        <taxon>Eurotatoria</taxon>
        <taxon>Bdelloidea</taxon>
        <taxon>Adinetida</taxon>
        <taxon>Adinetidae</taxon>
        <taxon>Adineta</taxon>
    </lineage>
</organism>
<evidence type="ECO:0000313" key="8">
    <source>
        <dbReference type="Proteomes" id="UP000663877"/>
    </source>
</evidence>
<sequence length="97" mass="10902">MVEFLRTTIIFTVVVLVFTLTVQARGVPSIRCLHENEVYTSCGTACPLTCKDVVSMNLHRPCTLQCVVGCFCEKGYARETEESNSRCIKVEDCFEID</sequence>
<keyword evidence="1" id="KW-0646">Protease inhibitor</keyword>
<evidence type="ECO:0000313" key="5">
    <source>
        <dbReference type="EMBL" id="CAF0862355.1"/>
    </source>
</evidence>
<protein>
    <recommendedName>
        <fullName evidence="4">TIL domain-containing protein</fullName>
    </recommendedName>
</protein>
<evidence type="ECO:0000256" key="1">
    <source>
        <dbReference type="ARBA" id="ARBA00022690"/>
    </source>
</evidence>
<proteinExistence type="predicted"/>
<dbReference type="OrthoDB" id="10009240at2759"/>
<dbReference type="Gene3D" id="2.10.25.10">
    <property type="entry name" value="Laminin"/>
    <property type="match status" value="1"/>
</dbReference>
<comment type="caution">
    <text evidence="5">The sequence shown here is derived from an EMBL/GenBank/DDBJ whole genome shotgun (WGS) entry which is preliminary data.</text>
</comment>
<dbReference type="InterPro" id="IPR051368">
    <property type="entry name" value="SerProtInhib-TIL_Domain"/>
</dbReference>
<dbReference type="EMBL" id="CAJNOM010001333">
    <property type="protein sequence ID" value="CAF1603642.1"/>
    <property type="molecule type" value="Genomic_DNA"/>
</dbReference>
<feature type="chain" id="PRO_5035683640" description="TIL domain-containing protein" evidence="3">
    <location>
        <begin position="25"/>
        <end position="97"/>
    </location>
</feature>
<dbReference type="Proteomes" id="UP000663877">
    <property type="component" value="Unassembled WGS sequence"/>
</dbReference>